<feature type="region of interest" description="Disordered" evidence="4">
    <location>
        <begin position="39"/>
        <end position="66"/>
    </location>
</feature>
<dbReference type="PROSITE" id="PS51257">
    <property type="entry name" value="PROKAR_LIPOPROTEIN"/>
    <property type="match status" value="1"/>
</dbReference>
<dbReference type="InterPro" id="IPR005565">
    <property type="entry name" value="Hemolysn_activator_HlyB_C"/>
</dbReference>
<proteinExistence type="predicted"/>
<evidence type="ECO:0000259" key="6">
    <source>
        <dbReference type="Pfam" id="PF03865"/>
    </source>
</evidence>
<dbReference type="AlphaFoldDB" id="A0A315EK61"/>
<evidence type="ECO:0000256" key="4">
    <source>
        <dbReference type="SAM" id="MobiDB-lite"/>
    </source>
</evidence>
<name>A0A315EK61_9BURK</name>
<dbReference type="PANTHER" id="PTHR34597:SF1">
    <property type="entry name" value="HEME_HEMOPEXIN TRANSPORTER PROTEIN HUXB"/>
    <property type="match status" value="1"/>
</dbReference>
<reference evidence="8 9" key="1">
    <citation type="submission" date="2017-04" db="EMBL/GenBank/DDBJ databases">
        <title>Unexpected and diverse lifestyles within the genus Limnohabitans.</title>
        <authorList>
            <person name="Kasalicky V."/>
            <person name="Mehrshad M."/>
            <person name="Andrei S.-A."/>
            <person name="Salcher M."/>
            <person name="Kratochvilova H."/>
            <person name="Simek K."/>
            <person name="Ghai R."/>
        </authorList>
    </citation>
    <scope>NUCLEOTIDE SEQUENCE [LARGE SCALE GENOMIC DNA]</scope>
    <source>
        <strain evidence="8 9">MWH-C5</strain>
    </source>
</reference>
<evidence type="ECO:0008006" key="10">
    <source>
        <dbReference type="Google" id="ProtNLM"/>
    </source>
</evidence>
<gene>
    <name evidence="8" type="ORF">B9Z44_00825</name>
</gene>
<evidence type="ECO:0000256" key="3">
    <source>
        <dbReference type="ARBA" id="ARBA00023237"/>
    </source>
</evidence>
<feature type="domain" description="Haemolysin activator HlyB C-terminal" evidence="6">
    <location>
        <begin position="213"/>
        <end position="503"/>
    </location>
</feature>
<dbReference type="EMBL" id="NESP01000001">
    <property type="protein sequence ID" value="PUE58273.1"/>
    <property type="molecule type" value="Genomic_DNA"/>
</dbReference>
<evidence type="ECO:0000256" key="5">
    <source>
        <dbReference type="SAM" id="SignalP"/>
    </source>
</evidence>
<feature type="domain" description="Polypeptide-transport-associated ShlB-type" evidence="7">
    <location>
        <begin position="75"/>
        <end position="146"/>
    </location>
</feature>
<dbReference type="PANTHER" id="PTHR34597">
    <property type="entry name" value="SLR1661 PROTEIN"/>
    <property type="match status" value="1"/>
</dbReference>
<keyword evidence="3" id="KW-0998">Cell outer membrane</keyword>
<dbReference type="Gene3D" id="3.10.20.310">
    <property type="entry name" value="membrane protein fhac"/>
    <property type="match status" value="1"/>
</dbReference>
<evidence type="ECO:0000256" key="1">
    <source>
        <dbReference type="ARBA" id="ARBA00022452"/>
    </source>
</evidence>
<feature type="compositionally biased region" description="Polar residues" evidence="4">
    <location>
        <begin position="39"/>
        <end position="52"/>
    </location>
</feature>
<feature type="chain" id="PRO_5016359193" description="POTRA domain-containing protein" evidence="5">
    <location>
        <begin position="30"/>
        <end position="577"/>
    </location>
</feature>
<keyword evidence="1" id="KW-0472">Membrane</keyword>
<protein>
    <recommendedName>
        <fullName evidence="10">POTRA domain-containing protein</fullName>
    </recommendedName>
</protein>
<dbReference type="GO" id="GO:0046819">
    <property type="term" value="P:protein secretion by the type V secretion system"/>
    <property type="evidence" value="ECO:0007669"/>
    <property type="project" value="TreeGrafter"/>
</dbReference>
<keyword evidence="5" id="KW-0732">Signal</keyword>
<dbReference type="InterPro" id="IPR013686">
    <property type="entry name" value="Polypept-transport_assoc_ShlB"/>
</dbReference>
<keyword evidence="2" id="KW-0812">Transmembrane</keyword>
<dbReference type="InterPro" id="IPR051544">
    <property type="entry name" value="TPS_OM_transporter"/>
</dbReference>
<evidence type="ECO:0000313" key="8">
    <source>
        <dbReference type="EMBL" id="PUE58273.1"/>
    </source>
</evidence>
<evidence type="ECO:0000313" key="9">
    <source>
        <dbReference type="Proteomes" id="UP000251341"/>
    </source>
</evidence>
<dbReference type="Pfam" id="PF08479">
    <property type="entry name" value="POTRA_2"/>
    <property type="match status" value="1"/>
</dbReference>
<accession>A0A315EK61</accession>
<dbReference type="Gene3D" id="2.40.160.50">
    <property type="entry name" value="membrane protein fhac: a member of the omp85/tpsb transporter family"/>
    <property type="match status" value="1"/>
</dbReference>
<organism evidence="8 9">
    <name type="scientific">Limnohabitans curvus</name>
    <dbReference type="NCBI Taxonomy" id="323423"/>
    <lineage>
        <taxon>Bacteria</taxon>
        <taxon>Pseudomonadati</taxon>
        <taxon>Pseudomonadota</taxon>
        <taxon>Betaproteobacteria</taxon>
        <taxon>Burkholderiales</taxon>
        <taxon>Comamonadaceae</taxon>
        <taxon>Limnohabitans</taxon>
    </lineage>
</organism>
<dbReference type="GO" id="GO:0008320">
    <property type="term" value="F:protein transmembrane transporter activity"/>
    <property type="evidence" value="ECO:0007669"/>
    <property type="project" value="TreeGrafter"/>
</dbReference>
<evidence type="ECO:0000256" key="2">
    <source>
        <dbReference type="ARBA" id="ARBA00022692"/>
    </source>
</evidence>
<comment type="caution">
    <text evidence="8">The sequence shown here is derived from an EMBL/GenBank/DDBJ whole genome shotgun (WGS) entry which is preliminary data.</text>
</comment>
<dbReference type="GO" id="GO:0098046">
    <property type="term" value="C:type V protein secretion system complex"/>
    <property type="evidence" value="ECO:0007669"/>
    <property type="project" value="TreeGrafter"/>
</dbReference>
<feature type="signal peptide" evidence="5">
    <location>
        <begin position="1"/>
        <end position="29"/>
    </location>
</feature>
<keyword evidence="9" id="KW-1185">Reference proteome</keyword>
<dbReference type="Pfam" id="PF03865">
    <property type="entry name" value="ShlB"/>
    <property type="match status" value="1"/>
</dbReference>
<sequence>MTKTTSPKIQFTQIACAVMLLAASCSAVAQTIPDAGALQKQNEQSLKRQTPPTLTPRPHTAPPVMKKEGEQTVSVSRFEFTGNTLLNNEALGLAVDPFLNRPLSFAELQQAVDAVAMAYRDAGWIVRTYLPQQQITRGVVAIHVIEAVFGEVRLQGEPVTRVDASQLTDIVDSVLHKGEPLSAQDIDRALLLLDDLPGVNVVGSLYEGRERSETNLALTATDEAWLVGNVAYDNAGATSTGTKRLSANLMLNSPLRLGDALAVNLLKTEGSDFQRMAYTLPVGNDGLRAGVHASSMHYDLLASFSTAGYQGTAETMGVDLSYPLVRSQLQNLNLVFSYDSKRFDNWSSAGAMSNYRLNVYNLSLNGNKLDNWGGGGANTASVALSNGRVNLDGSANQADDLAGAATQGYFTKLNLNLSRLQSLSNDLSWFVSAAWQTASQNLDSSEKMYLGGVNGVRAFPTSEGGGALGRTLTNELRQRLDDRFTLTAFYDYGRVQEFRNNQRAVADNSGNTLNTSLNSYALKGWGLSLGWQGPKGVDVKATVAHRTHSNPLAQTNGLDRDGTLKTTRVWVSTSIAF</sequence>
<evidence type="ECO:0000259" key="7">
    <source>
        <dbReference type="Pfam" id="PF08479"/>
    </source>
</evidence>
<keyword evidence="1" id="KW-1134">Transmembrane beta strand</keyword>
<dbReference type="Proteomes" id="UP000251341">
    <property type="component" value="Unassembled WGS sequence"/>
</dbReference>